<dbReference type="SUPFAM" id="SSF103473">
    <property type="entry name" value="MFS general substrate transporter"/>
    <property type="match status" value="1"/>
</dbReference>
<evidence type="ECO:0000313" key="7">
    <source>
        <dbReference type="Proteomes" id="UP001213799"/>
    </source>
</evidence>
<keyword evidence="7" id="KW-1185">Reference proteome</keyword>
<gene>
    <name evidence="6" type="ORF">N7537_002226</name>
</gene>
<evidence type="ECO:0000256" key="1">
    <source>
        <dbReference type="ARBA" id="ARBA00004141"/>
    </source>
</evidence>
<keyword evidence="4 5" id="KW-0472">Membrane</keyword>
<feature type="transmembrane region" description="Helical" evidence="5">
    <location>
        <begin position="21"/>
        <end position="42"/>
    </location>
</feature>
<dbReference type="Proteomes" id="UP001213799">
    <property type="component" value="Unassembled WGS sequence"/>
</dbReference>
<dbReference type="GeneID" id="81583526"/>
<dbReference type="PANTHER" id="PTHR48022">
    <property type="entry name" value="PLASTIDIC GLUCOSE TRANSPORTER 4"/>
    <property type="match status" value="1"/>
</dbReference>
<organism evidence="6 7">
    <name type="scientific">Penicillium hordei</name>
    <dbReference type="NCBI Taxonomy" id="40994"/>
    <lineage>
        <taxon>Eukaryota</taxon>
        <taxon>Fungi</taxon>
        <taxon>Dikarya</taxon>
        <taxon>Ascomycota</taxon>
        <taxon>Pezizomycotina</taxon>
        <taxon>Eurotiomycetes</taxon>
        <taxon>Eurotiomycetidae</taxon>
        <taxon>Eurotiales</taxon>
        <taxon>Aspergillaceae</taxon>
        <taxon>Penicillium</taxon>
    </lineage>
</organism>
<reference evidence="6" key="1">
    <citation type="journal article" date="2023" name="IMA Fungus">
        <title>Comparative genomic study of the Penicillium genus elucidates a diverse pangenome and 15 lateral gene transfer events.</title>
        <authorList>
            <person name="Petersen C."/>
            <person name="Sorensen T."/>
            <person name="Nielsen M.R."/>
            <person name="Sondergaard T.E."/>
            <person name="Sorensen J.L."/>
            <person name="Fitzpatrick D.A."/>
            <person name="Frisvad J.C."/>
            <person name="Nielsen K.L."/>
        </authorList>
    </citation>
    <scope>NUCLEOTIDE SEQUENCE</scope>
    <source>
        <strain evidence="6">IBT 12815</strain>
    </source>
</reference>
<comment type="subcellular location">
    <subcellularLocation>
        <location evidence="1">Membrane</location>
        <topology evidence="1">Multi-pass membrane protein</topology>
    </subcellularLocation>
</comment>
<evidence type="ECO:0000256" key="3">
    <source>
        <dbReference type="ARBA" id="ARBA00022989"/>
    </source>
</evidence>
<dbReference type="GO" id="GO:0016020">
    <property type="term" value="C:membrane"/>
    <property type="evidence" value="ECO:0007669"/>
    <property type="project" value="UniProtKB-SubCell"/>
</dbReference>
<dbReference type="InterPro" id="IPR036259">
    <property type="entry name" value="MFS_trans_sf"/>
</dbReference>
<evidence type="ECO:0000313" key="6">
    <source>
        <dbReference type="EMBL" id="KAJ5617112.1"/>
    </source>
</evidence>
<reference evidence="6" key="2">
    <citation type="submission" date="2023-01" db="EMBL/GenBank/DDBJ databases">
        <authorList>
            <person name="Petersen C."/>
        </authorList>
    </citation>
    <scope>NUCLEOTIDE SEQUENCE</scope>
    <source>
        <strain evidence="6">IBT 12815</strain>
    </source>
</reference>
<dbReference type="InterPro" id="IPR005828">
    <property type="entry name" value="MFS_sugar_transport-like"/>
</dbReference>
<dbReference type="RefSeq" id="XP_056758279.1">
    <property type="nucleotide sequence ID" value="XM_056893284.1"/>
</dbReference>
<dbReference type="GO" id="GO:0005351">
    <property type="term" value="F:carbohydrate:proton symporter activity"/>
    <property type="evidence" value="ECO:0007669"/>
    <property type="project" value="TreeGrafter"/>
</dbReference>
<keyword evidence="2 5" id="KW-0812">Transmembrane</keyword>
<feature type="transmembrane region" description="Helical" evidence="5">
    <location>
        <begin position="62"/>
        <end position="83"/>
    </location>
</feature>
<sequence>MQKTNLKALVQTRPNRWRIGVVAATGFFCQVSGNNIITYYLITYYLSSVLDAAGIQDTKTQLGINIGISVFNLFTSATGAWAADTIGCRRGFLGSTVAMSLLLIIVAIITKEFGDYPTVSSSAAEVAMIFLFSVLSYSMRANGISFFSTVCYATAFLNTFAIPYAMNWSAWGFYLITSFWNLLVEVPIMYFYFPATENKTLEEIDIIFEGVRHTETTMTVRDLLQGGKQAEGGIKIVDEEG</sequence>
<keyword evidence="3 5" id="KW-1133">Transmembrane helix</keyword>
<proteinExistence type="predicted"/>
<protein>
    <recommendedName>
        <fullName evidence="8">Major facilitator superfamily (MFS) profile domain-containing protein</fullName>
    </recommendedName>
</protein>
<feature type="transmembrane region" description="Helical" evidence="5">
    <location>
        <begin position="144"/>
        <end position="165"/>
    </location>
</feature>
<dbReference type="InterPro" id="IPR050360">
    <property type="entry name" value="MFS_Sugar_Transporters"/>
</dbReference>
<feature type="transmembrane region" description="Helical" evidence="5">
    <location>
        <begin position="92"/>
        <end position="110"/>
    </location>
</feature>
<feature type="transmembrane region" description="Helical" evidence="5">
    <location>
        <begin position="116"/>
        <end position="137"/>
    </location>
</feature>
<dbReference type="AlphaFoldDB" id="A0AAD6EIR5"/>
<accession>A0AAD6EIR5</accession>
<evidence type="ECO:0000256" key="5">
    <source>
        <dbReference type="SAM" id="Phobius"/>
    </source>
</evidence>
<evidence type="ECO:0008006" key="8">
    <source>
        <dbReference type="Google" id="ProtNLM"/>
    </source>
</evidence>
<dbReference type="Gene3D" id="1.20.1250.20">
    <property type="entry name" value="MFS general substrate transporter like domains"/>
    <property type="match status" value="1"/>
</dbReference>
<evidence type="ECO:0000256" key="2">
    <source>
        <dbReference type="ARBA" id="ARBA00022692"/>
    </source>
</evidence>
<feature type="transmembrane region" description="Helical" evidence="5">
    <location>
        <begin position="171"/>
        <end position="193"/>
    </location>
</feature>
<dbReference type="PANTHER" id="PTHR48022:SF79">
    <property type="entry name" value="LACTOSE PERMEASE, PUTATIVE (AFU_ORTHOLOGUE AFUA_6G01860)-RELATED"/>
    <property type="match status" value="1"/>
</dbReference>
<dbReference type="Pfam" id="PF00083">
    <property type="entry name" value="Sugar_tr"/>
    <property type="match status" value="1"/>
</dbReference>
<comment type="caution">
    <text evidence="6">The sequence shown here is derived from an EMBL/GenBank/DDBJ whole genome shotgun (WGS) entry which is preliminary data.</text>
</comment>
<evidence type="ECO:0000256" key="4">
    <source>
        <dbReference type="ARBA" id="ARBA00023136"/>
    </source>
</evidence>
<name>A0AAD6EIR5_9EURO</name>
<dbReference type="EMBL" id="JAQJAE010000001">
    <property type="protein sequence ID" value="KAJ5617112.1"/>
    <property type="molecule type" value="Genomic_DNA"/>
</dbReference>